<keyword evidence="9" id="KW-1185">Reference proteome</keyword>
<evidence type="ECO:0000256" key="2">
    <source>
        <dbReference type="ARBA" id="ARBA00010790"/>
    </source>
</evidence>
<keyword evidence="3 6" id="KW-0285">Flavoprotein</keyword>
<dbReference type="GO" id="GO:0016614">
    <property type="term" value="F:oxidoreductase activity, acting on CH-OH group of donors"/>
    <property type="evidence" value="ECO:0007669"/>
    <property type="project" value="InterPro"/>
</dbReference>
<dbReference type="SUPFAM" id="SSF54373">
    <property type="entry name" value="FAD-linked reductases, C-terminal domain"/>
    <property type="match status" value="1"/>
</dbReference>
<dbReference type="PIRSF" id="PIRSF000137">
    <property type="entry name" value="Alcohol_oxidase"/>
    <property type="match status" value="1"/>
</dbReference>
<evidence type="ECO:0000313" key="8">
    <source>
        <dbReference type="EMBL" id="NMM46686.1"/>
    </source>
</evidence>
<gene>
    <name evidence="8" type="ORF">HH303_19505</name>
</gene>
<dbReference type="PROSITE" id="PS00623">
    <property type="entry name" value="GMC_OXRED_1"/>
    <property type="match status" value="1"/>
</dbReference>
<evidence type="ECO:0000256" key="1">
    <source>
        <dbReference type="ARBA" id="ARBA00001974"/>
    </source>
</evidence>
<evidence type="ECO:0000256" key="4">
    <source>
        <dbReference type="ARBA" id="ARBA00022827"/>
    </source>
</evidence>
<comment type="caution">
    <text evidence="8">The sequence shown here is derived from an EMBL/GenBank/DDBJ whole genome shotgun (WGS) entry which is preliminary data.</text>
</comment>
<feature type="binding site" evidence="5">
    <location>
        <position position="82"/>
    </location>
    <ligand>
        <name>FAD</name>
        <dbReference type="ChEBI" id="CHEBI:57692"/>
    </ligand>
</feature>
<comment type="similarity">
    <text evidence="2 6">Belongs to the GMC oxidoreductase family.</text>
</comment>
<comment type="cofactor">
    <cofactor evidence="1 5">
        <name>FAD</name>
        <dbReference type="ChEBI" id="CHEBI:57692"/>
    </cofactor>
</comment>
<reference evidence="8 9" key="1">
    <citation type="submission" date="2020-04" db="EMBL/GenBank/DDBJ databases">
        <title>Rhodospirillaceae bacterium KN72 isolated from deep sea.</title>
        <authorList>
            <person name="Zhang D.-C."/>
        </authorList>
    </citation>
    <scope>NUCLEOTIDE SEQUENCE [LARGE SCALE GENOMIC DNA]</scope>
    <source>
        <strain evidence="8 9">KN72</strain>
    </source>
</reference>
<dbReference type="EMBL" id="JABBNT010000008">
    <property type="protein sequence ID" value="NMM46686.1"/>
    <property type="molecule type" value="Genomic_DNA"/>
</dbReference>
<evidence type="ECO:0000256" key="5">
    <source>
        <dbReference type="PIRSR" id="PIRSR000137-2"/>
    </source>
</evidence>
<dbReference type="InterPro" id="IPR000172">
    <property type="entry name" value="GMC_OxRdtase_N"/>
</dbReference>
<dbReference type="GO" id="GO:0050660">
    <property type="term" value="F:flavin adenine dinucleotide binding"/>
    <property type="evidence" value="ECO:0007669"/>
    <property type="project" value="InterPro"/>
</dbReference>
<dbReference type="Gene3D" id="3.30.560.10">
    <property type="entry name" value="Glucose Oxidase, domain 3"/>
    <property type="match status" value="1"/>
</dbReference>
<accession>A0A7Y0HGA9</accession>
<feature type="domain" description="Glucose-methanol-choline oxidoreductase N-terminal" evidence="7">
    <location>
        <begin position="80"/>
        <end position="103"/>
    </location>
</feature>
<evidence type="ECO:0000259" key="7">
    <source>
        <dbReference type="PROSITE" id="PS00623"/>
    </source>
</evidence>
<dbReference type="Proteomes" id="UP000539372">
    <property type="component" value="Unassembled WGS sequence"/>
</dbReference>
<dbReference type="Gene3D" id="3.50.50.60">
    <property type="entry name" value="FAD/NAD(P)-binding domain"/>
    <property type="match status" value="1"/>
</dbReference>
<dbReference type="SUPFAM" id="SSF51905">
    <property type="entry name" value="FAD/NAD(P)-binding domain"/>
    <property type="match status" value="1"/>
</dbReference>
<dbReference type="Pfam" id="PF05199">
    <property type="entry name" value="GMC_oxred_C"/>
    <property type="match status" value="1"/>
</dbReference>
<dbReference type="InterPro" id="IPR012132">
    <property type="entry name" value="GMC_OxRdtase"/>
</dbReference>
<evidence type="ECO:0000256" key="3">
    <source>
        <dbReference type="ARBA" id="ARBA00022630"/>
    </source>
</evidence>
<proteinExistence type="inferred from homology"/>
<dbReference type="Pfam" id="PF00732">
    <property type="entry name" value="GMC_oxred_N"/>
    <property type="match status" value="1"/>
</dbReference>
<dbReference type="RefSeq" id="WP_169627079.1">
    <property type="nucleotide sequence ID" value="NZ_JABBNT010000008.1"/>
</dbReference>
<keyword evidence="4 5" id="KW-0274">FAD</keyword>
<organism evidence="8 9">
    <name type="scientific">Pacificispira spongiicola</name>
    <dbReference type="NCBI Taxonomy" id="2729598"/>
    <lineage>
        <taxon>Bacteria</taxon>
        <taxon>Pseudomonadati</taxon>
        <taxon>Pseudomonadota</taxon>
        <taxon>Alphaproteobacteria</taxon>
        <taxon>Rhodospirillales</taxon>
        <taxon>Rhodospirillaceae</taxon>
        <taxon>Pacificispira</taxon>
    </lineage>
</organism>
<evidence type="ECO:0000313" key="9">
    <source>
        <dbReference type="Proteomes" id="UP000539372"/>
    </source>
</evidence>
<protein>
    <submittedName>
        <fullName evidence="8">Choline dehydrogenase</fullName>
    </submittedName>
</protein>
<dbReference type="InterPro" id="IPR036188">
    <property type="entry name" value="FAD/NAD-bd_sf"/>
</dbReference>
<dbReference type="PANTHER" id="PTHR11552">
    <property type="entry name" value="GLUCOSE-METHANOL-CHOLINE GMC OXIDOREDUCTASE"/>
    <property type="match status" value="1"/>
</dbReference>
<dbReference type="PANTHER" id="PTHR11552:SF147">
    <property type="entry name" value="CHOLINE DEHYDROGENASE, MITOCHONDRIAL"/>
    <property type="match status" value="1"/>
</dbReference>
<name>A0A7Y0HGA9_9PROT</name>
<dbReference type="AlphaFoldDB" id="A0A7Y0HGA9"/>
<sequence length="537" mass="58148">MEFDYVIVGGGSAGCVLANRLSADGKTTVCLIEAGGEDRNPWIHIPAGYIKTMVDPSVNWLFETAPNPNTDNRPLPVPRGKVLGGSSAINAMLYVRGQARDYDDWAQRGCTGWSYDDVLPYFKKSENREQGGDEYRGSGGPLNVTMPTETYDVLDRVIDAAGELGYPMRHDYNGASQTGFSYFQVTQKDGRRFSSKKAYLEPARSRPNLTVLTKTRALKVLFDGKRATGLSVRRNGRVETVAARGEVILSAGGVQSPQLLELSGVGDGERLRGLGIDTVHHLPDVGENLQDHYVARLAYKLTGVESLNRMTRGLPLMKELVRFLVSRRGALTMPAGIVVGFAKSSPDLEEADIQYHIANATFADPKKRVFHPFPGLTLAPCQLRPESKGHVHALSPDIGKAPEIQPNFLSTPKDREILLAGIRLARKLTGMPALAPHIVSEIAPGADIGSDEALLDYAAKTGATLYHPVSTCRMGGDEASVVDPRLKVRGVEGLRVVDASIMPFLISGNTNAPTMMIAEKASDMILEDARNAGQRAA</sequence>
<evidence type="ECO:0000256" key="6">
    <source>
        <dbReference type="RuleBase" id="RU003968"/>
    </source>
</evidence>
<dbReference type="InterPro" id="IPR007867">
    <property type="entry name" value="GMC_OxRtase_C"/>
</dbReference>